<keyword evidence="2" id="KW-0732">Signal</keyword>
<name>A0AAE6ZWN7_9PSED</name>
<dbReference type="EMBL" id="CP051487">
    <property type="protein sequence ID" value="QJC79524.1"/>
    <property type="molecule type" value="Genomic_DNA"/>
</dbReference>
<dbReference type="PROSITE" id="PS51208">
    <property type="entry name" value="AUTOTRANSPORTER"/>
    <property type="match status" value="1"/>
</dbReference>
<evidence type="ECO:0000313" key="4">
    <source>
        <dbReference type="EMBL" id="QJC79524.1"/>
    </source>
</evidence>
<sequence>MSNPFSAFRLPGTIALSIFTLFFWPLASHADCTLVPTNADDSFTCSSGSSPGLTDTSGNNSLVFPESGNGNINGPVIFGAGHDLLTMNSGAILGPVDMGDGANIFQLFNGTIGGTVRQGDGADIAQVSAGTAALIDQGAGNDRLAISGGTLISVNQGPGDDTFTMSTGVITGLFENGEHALMSGGQIGAVAMNQDANTFEMLGGRILGDLDAGTDNNNVIIKGGTVGGNIMVSGGANFITVSGGEIHGQVRAGSGNDLFTWDTHGLIHSAVLLNGGDDQSLLLNHTETSLASTPSIDGGLGSDTLTFDNSQSASPTRYPHWETVNMDNGSRFNLDGNFVLGDSVSGTGTLNIHGSSVLLVEQGSITPYDSGQLATLNNKGLIDMTSGNARADNRLTVEGNYIGDKGELRLHSVLAGDNAASDKLVVERGTLQGSTALHITNLTGPGDLTRENGILVVEALKGATGSDRAFTYPGPISAGAFEYYLYKGGVIPGTAQNWYLRSAVVAPPLPEPEHPPVPLPGPEHPPVPLPEPENPPVPLPGPEDPHVPLPEPENPPVPLPEPEHPPVPLPGIIDSPEDELPPTRPELPEIEPGKPPIPTYRPEVPVYSALLPAINQMLLNALGTFHERQGDQSQQHQAGAFPAGWGRMYASDSRQGFAGTVSPRLDGSISGYQVGSDLYGWTRDDGQTQKLGIFVGHSQSQGDIDGFNRAIEHRDAGTSTLRGDSVGLYWTLIDPYGWYVDTVLMWTGVDINSESNRGIKLNTHGHAVTLSLEAGYPLKVSGDWVLEPQVQLIHQQRALDSQNDGISDVTFDADNSLTARFGARLRGTYQVAHMPLQPYVRTHVWHTLSGTDRVTFNDTTAIDTQQKSTTLNLSMGMTLQVSDALSLYGEAGYDTQLDSNELNGRKTTIGLRLDF</sequence>
<dbReference type="AlphaFoldDB" id="A0AAE6ZWN7"/>
<dbReference type="InterPro" id="IPR005546">
    <property type="entry name" value="Autotransporte_beta"/>
</dbReference>
<dbReference type="PRINTS" id="PR00313">
    <property type="entry name" value="CABNDNGRPT"/>
</dbReference>
<feature type="signal peptide" evidence="2">
    <location>
        <begin position="1"/>
        <end position="30"/>
    </location>
</feature>
<proteinExistence type="predicted"/>
<dbReference type="Pfam" id="PF18883">
    <property type="entry name" value="AC_1"/>
    <property type="match status" value="1"/>
</dbReference>
<dbReference type="NCBIfam" id="TIGR01414">
    <property type="entry name" value="autotrans_barl"/>
    <property type="match status" value="1"/>
</dbReference>
<dbReference type="InterPro" id="IPR043990">
    <property type="entry name" value="AC_1"/>
</dbReference>
<dbReference type="SMART" id="SM00869">
    <property type="entry name" value="Autotransporter"/>
    <property type="match status" value="1"/>
</dbReference>
<evidence type="ECO:0000256" key="1">
    <source>
        <dbReference type="SAM" id="MobiDB-lite"/>
    </source>
</evidence>
<dbReference type="Gene3D" id="2.160.20.20">
    <property type="match status" value="1"/>
</dbReference>
<evidence type="ECO:0000313" key="5">
    <source>
        <dbReference type="Proteomes" id="UP000501367"/>
    </source>
</evidence>
<dbReference type="Pfam" id="PF03797">
    <property type="entry name" value="Autotransporter"/>
    <property type="match status" value="1"/>
</dbReference>
<dbReference type="InterPro" id="IPR012332">
    <property type="entry name" value="Autotransporter_pectin_lyase_C"/>
</dbReference>
<dbReference type="SUPFAM" id="SSF51126">
    <property type="entry name" value="Pectin lyase-like"/>
    <property type="match status" value="1"/>
</dbReference>
<dbReference type="InterPro" id="IPR036709">
    <property type="entry name" value="Autotransporte_beta_dom_sf"/>
</dbReference>
<dbReference type="SUPFAM" id="SSF103515">
    <property type="entry name" value="Autotransporter"/>
    <property type="match status" value="1"/>
</dbReference>
<feature type="chain" id="PRO_5042281103" evidence="2">
    <location>
        <begin position="31"/>
        <end position="915"/>
    </location>
</feature>
<dbReference type="GO" id="GO:0019867">
    <property type="term" value="C:outer membrane"/>
    <property type="evidence" value="ECO:0007669"/>
    <property type="project" value="InterPro"/>
</dbReference>
<accession>A0AAE6ZWN7</accession>
<dbReference type="CDD" id="cd01344">
    <property type="entry name" value="PL2_Passenger_AT"/>
    <property type="match status" value="1"/>
</dbReference>
<dbReference type="KEGG" id="pum:HGP31_14765"/>
<dbReference type="Proteomes" id="UP000501367">
    <property type="component" value="Chromosome"/>
</dbReference>
<dbReference type="GeneID" id="72194855"/>
<feature type="domain" description="Autotransporter" evidence="3">
    <location>
        <begin position="637"/>
        <end position="915"/>
    </location>
</feature>
<feature type="region of interest" description="Disordered" evidence="1">
    <location>
        <begin position="514"/>
        <end position="568"/>
    </location>
</feature>
<evidence type="ECO:0000259" key="3">
    <source>
        <dbReference type="PROSITE" id="PS51208"/>
    </source>
</evidence>
<gene>
    <name evidence="4" type="ORF">HGP31_14765</name>
</gene>
<dbReference type="InterPro" id="IPR011050">
    <property type="entry name" value="Pectin_lyase_fold/virulence"/>
</dbReference>
<evidence type="ECO:0000256" key="2">
    <source>
        <dbReference type="SAM" id="SignalP"/>
    </source>
</evidence>
<reference evidence="4 5" key="1">
    <citation type="submission" date="2020-04" db="EMBL/GenBank/DDBJ databases">
        <authorList>
            <person name="Yao Y."/>
            <person name="He Z."/>
        </authorList>
    </citation>
    <scope>NUCLEOTIDE SEQUENCE [LARGE SCALE GENOMIC DNA]</scope>
    <source>
        <strain evidence="4 5">CY-1</strain>
    </source>
</reference>
<dbReference type="Gene3D" id="2.40.128.130">
    <property type="entry name" value="Autotransporter beta-domain"/>
    <property type="match status" value="1"/>
</dbReference>
<protein>
    <submittedName>
        <fullName evidence="4">Autotransporter outer membrane beta-barrel domain-containing protein</fullName>
    </submittedName>
</protein>
<organism evidence="4 5">
    <name type="scientific">Pseudomonas umsongensis</name>
    <dbReference type="NCBI Taxonomy" id="198618"/>
    <lineage>
        <taxon>Bacteria</taxon>
        <taxon>Pseudomonadati</taxon>
        <taxon>Pseudomonadota</taxon>
        <taxon>Gammaproteobacteria</taxon>
        <taxon>Pseudomonadales</taxon>
        <taxon>Pseudomonadaceae</taxon>
        <taxon>Pseudomonas</taxon>
    </lineage>
</organism>
<dbReference type="RefSeq" id="WP_168758049.1">
    <property type="nucleotide sequence ID" value="NZ_CP051487.1"/>
</dbReference>
<dbReference type="InterPro" id="IPR006315">
    <property type="entry name" value="OM_autotransptr_brl_dom"/>
</dbReference>